<feature type="region of interest" description="Disordered" evidence="1">
    <location>
        <begin position="1"/>
        <end position="64"/>
    </location>
</feature>
<evidence type="ECO:0000256" key="1">
    <source>
        <dbReference type="SAM" id="MobiDB-lite"/>
    </source>
</evidence>
<organism evidence="2 3">
    <name type="scientific">Lacticaseibacillus sharpeae JCM 1186 = DSM 20505</name>
    <dbReference type="NCBI Taxonomy" id="1291052"/>
    <lineage>
        <taxon>Bacteria</taxon>
        <taxon>Bacillati</taxon>
        <taxon>Bacillota</taxon>
        <taxon>Bacilli</taxon>
        <taxon>Lactobacillales</taxon>
        <taxon>Lactobacillaceae</taxon>
        <taxon>Lacticaseibacillus</taxon>
    </lineage>
</organism>
<dbReference type="EMBL" id="AYYO01000003">
    <property type="protein sequence ID" value="KRM56593.1"/>
    <property type="molecule type" value="Genomic_DNA"/>
</dbReference>
<dbReference type="AlphaFoldDB" id="A0A0R1ZNJ5"/>
<feature type="compositionally biased region" description="Polar residues" evidence="1">
    <location>
        <begin position="50"/>
        <end position="59"/>
    </location>
</feature>
<evidence type="ECO:0000313" key="3">
    <source>
        <dbReference type="Proteomes" id="UP000051679"/>
    </source>
</evidence>
<gene>
    <name evidence="2" type="ORF">FC18_GL002077</name>
</gene>
<dbReference type="PATRIC" id="fig|1291052.5.peg.2139"/>
<feature type="region of interest" description="Disordered" evidence="1">
    <location>
        <begin position="177"/>
        <end position="213"/>
    </location>
</feature>
<reference evidence="2 3" key="1">
    <citation type="journal article" date="2015" name="Genome Announc.">
        <title>Expanding the biotechnology potential of lactobacilli through comparative genomics of 213 strains and associated genera.</title>
        <authorList>
            <person name="Sun Z."/>
            <person name="Harris H.M."/>
            <person name="McCann A."/>
            <person name="Guo C."/>
            <person name="Argimon S."/>
            <person name="Zhang W."/>
            <person name="Yang X."/>
            <person name="Jeffery I.B."/>
            <person name="Cooney J.C."/>
            <person name="Kagawa T.F."/>
            <person name="Liu W."/>
            <person name="Song Y."/>
            <person name="Salvetti E."/>
            <person name="Wrobel A."/>
            <person name="Rasinkangas P."/>
            <person name="Parkhill J."/>
            <person name="Rea M.C."/>
            <person name="O'Sullivan O."/>
            <person name="Ritari J."/>
            <person name="Douillard F.P."/>
            <person name="Paul Ross R."/>
            <person name="Yang R."/>
            <person name="Briner A.E."/>
            <person name="Felis G.E."/>
            <person name="de Vos W.M."/>
            <person name="Barrangou R."/>
            <person name="Klaenhammer T.R."/>
            <person name="Caufield P.W."/>
            <person name="Cui Y."/>
            <person name="Zhang H."/>
            <person name="O'Toole P.W."/>
        </authorList>
    </citation>
    <scope>NUCLEOTIDE SEQUENCE [LARGE SCALE GENOMIC DNA]</scope>
    <source>
        <strain evidence="2 3">DSM 20505</strain>
    </source>
</reference>
<comment type="caution">
    <text evidence="2">The sequence shown here is derived from an EMBL/GenBank/DDBJ whole genome shotgun (WGS) entry which is preliminary data.</text>
</comment>
<protein>
    <submittedName>
        <fullName evidence="2">Uncharacterized protein</fullName>
    </submittedName>
</protein>
<name>A0A0R1ZNJ5_9LACO</name>
<keyword evidence="3" id="KW-1185">Reference proteome</keyword>
<proteinExistence type="predicted"/>
<dbReference type="STRING" id="1291052.FC18_GL002077"/>
<sequence>MQTMAHYDGPVFQSDDKPATKAPQHTNKQAGKADSADVQPTYHSVDPMSQFVTPPSTIPRQAKPAVDYAAVRRNLRRTDAEVVLMATDADQAVPFADEVAANQPVEVQTSAAAAETAAATAAGQADDETYSALHKKVTSDPETVAEPTTDADILSLAADAAESEHIPATLTELAEQGRIQSRQVQNRAHTQKKRQETGRPIFTGGTRPNRYNIHQAFAEYKSSQTGKQKRHH</sequence>
<evidence type="ECO:0000313" key="2">
    <source>
        <dbReference type="EMBL" id="KRM56593.1"/>
    </source>
</evidence>
<dbReference type="Proteomes" id="UP000051679">
    <property type="component" value="Unassembled WGS sequence"/>
</dbReference>
<accession>A0A0R1ZNJ5</accession>
<feature type="compositionally biased region" description="Polar residues" evidence="1">
    <location>
        <begin position="178"/>
        <end position="188"/>
    </location>
</feature>